<dbReference type="eggNOG" id="COG1381">
    <property type="taxonomic scope" value="Bacteria"/>
</dbReference>
<dbReference type="SUPFAM" id="SSF57863">
    <property type="entry name" value="ArfGap/RecO-like zinc finger"/>
    <property type="match status" value="1"/>
</dbReference>
<dbReference type="NCBIfam" id="TIGR00613">
    <property type="entry name" value="reco"/>
    <property type="match status" value="1"/>
</dbReference>
<dbReference type="Pfam" id="PF02565">
    <property type="entry name" value="RecO_C"/>
    <property type="match status" value="1"/>
</dbReference>
<accession>E1ID50</accession>
<keyword evidence="4 7" id="KW-0233">DNA recombination</keyword>
<dbReference type="SUPFAM" id="SSF50249">
    <property type="entry name" value="Nucleic acid-binding proteins"/>
    <property type="match status" value="1"/>
</dbReference>
<name>E1ID50_9CHLR</name>
<dbReference type="HOGENOM" id="CLU_066632_1_1_0"/>
<dbReference type="EMBL" id="ADVR01000036">
    <property type="protein sequence ID" value="EFO80882.1"/>
    <property type="molecule type" value="Genomic_DNA"/>
</dbReference>
<evidence type="ECO:0000313" key="10">
    <source>
        <dbReference type="Proteomes" id="UP000054010"/>
    </source>
</evidence>
<sequence length="251" mass="28343">MRERVYRTEALILRRSDMAEADRLLLIATPNGKVRVVAKGVRKISSRLAGHIELFTHASLLLAVGRNLDIVTQSQAINTFTTLRNDITRLSCAYYVADLYATLTEEGEENRPIFQLLVETFAALDLSINPDLILRSFELRLLQIAGYRPHLHHCAQCGTLLTEDANRFSPLIGGVLCPDDQHSDPRALPMGGSAFRLLRYLQTQPMSTLEHLHLSATVRTEVETLLHAYLRHVLERDLKSVAFLHHVMRGE</sequence>
<dbReference type="InterPro" id="IPR003717">
    <property type="entry name" value="RecO"/>
</dbReference>
<keyword evidence="5 7" id="KW-0234">DNA repair</keyword>
<evidence type="ECO:0000256" key="7">
    <source>
        <dbReference type="HAMAP-Rule" id="MF_00201"/>
    </source>
</evidence>
<evidence type="ECO:0000256" key="6">
    <source>
        <dbReference type="ARBA" id="ARBA00033409"/>
    </source>
</evidence>
<gene>
    <name evidence="7" type="primary">recO</name>
    <name evidence="9" type="ORF">OSCT_1251</name>
</gene>
<evidence type="ECO:0000256" key="5">
    <source>
        <dbReference type="ARBA" id="ARBA00023204"/>
    </source>
</evidence>
<dbReference type="STRING" id="765420.OSCT_1251"/>
<evidence type="ECO:0000256" key="4">
    <source>
        <dbReference type="ARBA" id="ARBA00023172"/>
    </source>
</evidence>
<comment type="similarity">
    <text evidence="1 7">Belongs to the RecO family.</text>
</comment>
<dbReference type="GO" id="GO:0043590">
    <property type="term" value="C:bacterial nucleoid"/>
    <property type="evidence" value="ECO:0007669"/>
    <property type="project" value="TreeGrafter"/>
</dbReference>
<comment type="function">
    <text evidence="7">Involved in DNA repair and RecF pathway recombination.</text>
</comment>
<evidence type="ECO:0000256" key="2">
    <source>
        <dbReference type="ARBA" id="ARBA00021310"/>
    </source>
</evidence>
<dbReference type="Proteomes" id="UP000054010">
    <property type="component" value="Unassembled WGS sequence"/>
</dbReference>
<dbReference type="GO" id="GO:0006302">
    <property type="term" value="P:double-strand break repair"/>
    <property type="evidence" value="ECO:0007669"/>
    <property type="project" value="TreeGrafter"/>
</dbReference>
<organism evidence="9 10">
    <name type="scientific">Oscillochloris trichoides DG-6</name>
    <dbReference type="NCBI Taxonomy" id="765420"/>
    <lineage>
        <taxon>Bacteria</taxon>
        <taxon>Bacillati</taxon>
        <taxon>Chloroflexota</taxon>
        <taxon>Chloroflexia</taxon>
        <taxon>Chloroflexales</taxon>
        <taxon>Chloroflexineae</taxon>
        <taxon>Oscillochloridaceae</taxon>
        <taxon>Oscillochloris</taxon>
    </lineage>
</organism>
<keyword evidence="3 7" id="KW-0227">DNA damage</keyword>
<dbReference type="Pfam" id="PF11967">
    <property type="entry name" value="RecO_N"/>
    <property type="match status" value="1"/>
</dbReference>
<dbReference type="Gene3D" id="2.40.50.140">
    <property type="entry name" value="Nucleic acid-binding proteins"/>
    <property type="match status" value="1"/>
</dbReference>
<dbReference type="OrthoDB" id="9797083at2"/>
<dbReference type="InterPro" id="IPR022572">
    <property type="entry name" value="DNA_rep/recomb_RecO_N"/>
</dbReference>
<keyword evidence="10" id="KW-1185">Reference proteome</keyword>
<reference evidence="9 10" key="1">
    <citation type="journal article" date="2011" name="J. Bacteriol.">
        <title>Draft genome sequence of the anoxygenic filamentous phototrophic bacterium Oscillochloris trichoides subsp. DG-6.</title>
        <authorList>
            <person name="Kuznetsov B.B."/>
            <person name="Ivanovsky R.N."/>
            <person name="Keppen O.I."/>
            <person name="Sukhacheva M.V."/>
            <person name="Bumazhkin B.K."/>
            <person name="Patutina E.O."/>
            <person name="Beletsky A.V."/>
            <person name="Mardanov A.V."/>
            <person name="Baslerov R.V."/>
            <person name="Panteleeva A.N."/>
            <person name="Kolganova T.V."/>
            <person name="Ravin N.V."/>
            <person name="Skryabin K.G."/>
        </authorList>
    </citation>
    <scope>NUCLEOTIDE SEQUENCE [LARGE SCALE GENOMIC DNA]</scope>
    <source>
        <strain evidence="9 10">DG-6</strain>
    </source>
</reference>
<dbReference type="InterPro" id="IPR037278">
    <property type="entry name" value="ARFGAP/RecO"/>
</dbReference>
<comment type="caution">
    <text evidence="9">The sequence shown here is derived from an EMBL/GenBank/DDBJ whole genome shotgun (WGS) entry which is preliminary data.</text>
</comment>
<dbReference type="HAMAP" id="MF_00201">
    <property type="entry name" value="RecO"/>
    <property type="match status" value="1"/>
</dbReference>
<dbReference type="InterPro" id="IPR012340">
    <property type="entry name" value="NA-bd_OB-fold"/>
</dbReference>
<dbReference type="GO" id="GO:0006310">
    <property type="term" value="P:DNA recombination"/>
    <property type="evidence" value="ECO:0007669"/>
    <property type="project" value="UniProtKB-UniRule"/>
</dbReference>
<protein>
    <recommendedName>
        <fullName evidence="2 7">DNA repair protein RecO</fullName>
    </recommendedName>
    <alternativeName>
        <fullName evidence="6 7">Recombination protein O</fullName>
    </alternativeName>
</protein>
<evidence type="ECO:0000259" key="8">
    <source>
        <dbReference type="Pfam" id="PF11967"/>
    </source>
</evidence>
<evidence type="ECO:0000313" key="9">
    <source>
        <dbReference type="EMBL" id="EFO80882.1"/>
    </source>
</evidence>
<proteinExistence type="inferred from homology"/>
<evidence type="ECO:0000256" key="3">
    <source>
        <dbReference type="ARBA" id="ARBA00022763"/>
    </source>
</evidence>
<evidence type="ECO:0000256" key="1">
    <source>
        <dbReference type="ARBA" id="ARBA00007452"/>
    </source>
</evidence>
<dbReference type="InterPro" id="IPR042242">
    <property type="entry name" value="RecO_C"/>
</dbReference>
<dbReference type="PANTHER" id="PTHR33991">
    <property type="entry name" value="DNA REPAIR PROTEIN RECO"/>
    <property type="match status" value="1"/>
</dbReference>
<dbReference type="Gene3D" id="1.20.1440.120">
    <property type="entry name" value="Recombination protein O, C-terminal domain"/>
    <property type="match status" value="1"/>
</dbReference>
<feature type="domain" description="DNA replication/recombination mediator RecO N-terminal" evidence="8">
    <location>
        <begin position="5"/>
        <end position="80"/>
    </location>
</feature>
<dbReference type="PANTHER" id="PTHR33991:SF1">
    <property type="entry name" value="DNA REPAIR PROTEIN RECO"/>
    <property type="match status" value="1"/>
</dbReference>
<dbReference type="AlphaFoldDB" id="E1ID50"/>